<dbReference type="InterPro" id="IPR005321">
    <property type="entry name" value="Peptidase_S58_DmpA"/>
</dbReference>
<evidence type="ECO:0000313" key="4">
    <source>
        <dbReference type="Proteomes" id="UP001595923"/>
    </source>
</evidence>
<feature type="compositionally biased region" description="Basic and acidic residues" evidence="2">
    <location>
        <begin position="147"/>
        <end position="158"/>
    </location>
</feature>
<dbReference type="EMBL" id="JBHSFQ010000021">
    <property type="protein sequence ID" value="MFC4564164.1"/>
    <property type="molecule type" value="Genomic_DNA"/>
</dbReference>
<name>A0ABV9DZ33_9ACTN</name>
<dbReference type="InterPro" id="IPR016117">
    <property type="entry name" value="ArgJ-like_dom_sf"/>
</dbReference>
<dbReference type="Proteomes" id="UP001595923">
    <property type="component" value="Unassembled WGS sequence"/>
</dbReference>
<evidence type="ECO:0000256" key="2">
    <source>
        <dbReference type="SAM" id="MobiDB-lite"/>
    </source>
</evidence>
<proteinExistence type="inferred from homology"/>
<comment type="similarity">
    <text evidence="1">Belongs to the peptidase S58 family.</text>
</comment>
<protein>
    <submittedName>
        <fullName evidence="3">P1 family peptidase</fullName>
    </submittedName>
</protein>
<feature type="compositionally biased region" description="Basic residues" evidence="2">
    <location>
        <begin position="137"/>
        <end position="146"/>
    </location>
</feature>
<reference evidence="4" key="1">
    <citation type="journal article" date="2019" name="Int. J. Syst. Evol. Microbiol.">
        <title>The Global Catalogue of Microorganisms (GCM) 10K type strain sequencing project: providing services to taxonomists for standard genome sequencing and annotation.</title>
        <authorList>
            <consortium name="The Broad Institute Genomics Platform"/>
            <consortium name="The Broad Institute Genome Sequencing Center for Infectious Disease"/>
            <person name="Wu L."/>
            <person name="Ma J."/>
        </authorList>
    </citation>
    <scope>NUCLEOTIDE SEQUENCE [LARGE SCALE GENOMIC DNA]</scope>
    <source>
        <strain evidence="4">XZYJ18</strain>
    </source>
</reference>
<feature type="compositionally biased region" description="Low complexity" evidence="2">
    <location>
        <begin position="31"/>
        <end position="40"/>
    </location>
</feature>
<feature type="compositionally biased region" description="Basic residues" evidence="2">
    <location>
        <begin position="206"/>
        <end position="216"/>
    </location>
</feature>
<gene>
    <name evidence="3" type="ORF">ACFO4E_20075</name>
</gene>
<sequence length="216" mass="22602">MAVEVGGAVALAAGDHEGGAARGTADGGAGADHAGAEGTATPGIGGNTTLTVLVTNVRLSDPSLPRMARQVHSSMHRAIQPFHTETDGDIMYALTTDEVALTGTTPTGLGTLASEVAWDAVLSCADRPHPGGVEARRGHRRPRRANRARDTTETDTKSKAKTTVATGPPRRRPPGIDVPPNHSPRDHGTNARPGRSHPRLQETTPHRAHSHHTPTR</sequence>
<accession>A0ABV9DZ33</accession>
<feature type="region of interest" description="Disordered" evidence="2">
    <location>
        <begin position="17"/>
        <end position="47"/>
    </location>
</feature>
<dbReference type="PANTHER" id="PTHR36512:SF3">
    <property type="entry name" value="BLR5678 PROTEIN"/>
    <property type="match status" value="1"/>
</dbReference>
<dbReference type="RefSeq" id="WP_378577038.1">
    <property type="nucleotide sequence ID" value="NZ_JBHSFQ010000021.1"/>
</dbReference>
<dbReference type="Pfam" id="PF03576">
    <property type="entry name" value="Peptidase_S58"/>
    <property type="match status" value="1"/>
</dbReference>
<evidence type="ECO:0000256" key="1">
    <source>
        <dbReference type="ARBA" id="ARBA00007068"/>
    </source>
</evidence>
<feature type="region of interest" description="Disordered" evidence="2">
    <location>
        <begin position="126"/>
        <end position="216"/>
    </location>
</feature>
<dbReference type="PANTHER" id="PTHR36512">
    <property type="entry name" value="D-AMINOPEPTIDASE"/>
    <property type="match status" value="1"/>
</dbReference>
<evidence type="ECO:0000313" key="3">
    <source>
        <dbReference type="EMBL" id="MFC4564164.1"/>
    </source>
</evidence>
<dbReference type="Gene3D" id="3.60.70.12">
    <property type="entry name" value="L-amino peptidase D-ALA esterase/amidase"/>
    <property type="match status" value="1"/>
</dbReference>
<organism evidence="3 4">
    <name type="scientific">Nocardiopsis mangrovi</name>
    <dbReference type="NCBI Taxonomy" id="1179818"/>
    <lineage>
        <taxon>Bacteria</taxon>
        <taxon>Bacillati</taxon>
        <taxon>Actinomycetota</taxon>
        <taxon>Actinomycetes</taxon>
        <taxon>Streptosporangiales</taxon>
        <taxon>Nocardiopsidaceae</taxon>
        <taxon>Nocardiopsis</taxon>
    </lineage>
</organism>
<keyword evidence="4" id="KW-1185">Reference proteome</keyword>
<dbReference type="SUPFAM" id="SSF56266">
    <property type="entry name" value="DmpA/ArgJ-like"/>
    <property type="match status" value="1"/>
</dbReference>
<comment type="caution">
    <text evidence="3">The sequence shown here is derived from an EMBL/GenBank/DDBJ whole genome shotgun (WGS) entry which is preliminary data.</text>
</comment>